<feature type="transmembrane region" description="Helical" evidence="1">
    <location>
        <begin position="114"/>
        <end position="132"/>
    </location>
</feature>
<name>A0A1G6AXH7_9STRE</name>
<feature type="transmembrane region" description="Helical" evidence="1">
    <location>
        <begin position="144"/>
        <end position="161"/>
    </location>
</feature>
<dbReference type="eggNOG" id="COG4767">
    <property type="taxonomic scope" value="Bacteria"/>
</dbReference>
<dbReference type="AlphaFoldDB" id="A0A1G6AXH7"/>
<gene>
    <name evidence="3" type="ORF">SAMN02910293_00671</name>
</gene>
<protein>
    <submittedName>
        <fullName evidence="3">VanZ like family protein</fullName>
    </submittedName>
</protein>
<feature type="transmembrane region" description="Helical" evidence="1">
    <location>
        <begin position="20"/>
        <end position="37"/>
    </location>
</feature>
<dbReference type="InterPro" id="IPR006976">
    <property type="entry name" value="VanZ-like"/>
</dbReference>
<dbReference type="Pfam" id="PF04892">
    <property type="entry name" value="VanZ"/>
    <property type="match status" value="1"/>
</dbReference>
<evidence type="ECO:0000313" key="4">
    <source>
        <dbReference type="Proteomes" id="UP000182508"/>
    </source>
</evidence>
<keyword evidence="1" id="KW-1133">Transmembrane helix</keyword>
<reference evidence="3 4" key="1">
    <citation type="submission" date="2016-10" db="EMBL/GenBank/DDBJ databases">
        <authorList>
            <person name="de Groot N.N."/>
        </authorList>
    </citation>
    <scope>NUCLEOTIDE SEQUENCE [LARGE SCALE GENOMIC DNA]</scope>
    <source>
        <strain evidence="3 4">A-4</strain>
    </source>
</reference>
<proteinExistence type="predicted"/>
<organism evidence="3 4">
    <name type="scientific">Streptococcus henryi</name>
    <dbReference type="NCBI Taxonomy" id="439219"/>
    <lineage>
        <taxon>Bacteria</taxon>
        <taxon>Bacillati</taxon>
        <taxon>Bacillota</taxon>
        <taxon>Bacilli</taxon>
        <taxon>Lactobacillales</taxon>
        <taxon>Streptococcaceae</taxon>
        <taxon>Streptococcus</taxon>
    </lineage>
</organism>
<dbReference type="RefSeq" id="WP_074485526.1">
    <property type="nucleotide sequence ID" value="NZ_FMXP01000007.1"/>
</dbReference>
<dbReference type="PANTHER" id="PTHR36834:SF2">
    <property type="entry name" value="MEMBRANE PROTEIN"/>
    <property type="match status" value="1"/>
</dbReference>
<dbReference type="EMBL" id="FMXP01000007">
    <property type="protein sequence ID" value="SDB13014.1"/>
    <property type="molecule type" value="Genomic_DNA"/>
</dbReference>
<dbReference type="PANTHER" id="PTHR36834">
    <property type="entry name" value="MEMBRANE PROTEIN-RELATED"/>
    <property type="match status" value="1"/>
</dbReference>
<evidence type="ECO:0000259" key="2">
    <source>
        <dbReference type="Pfam" id="PF04892"/>
    </source>
</evidence>
<evidence type="ECO:0000313" key="3">
    <source>
        <dbReference type="EMBL" id="SDB13014.1"/>
    </source>
</evidence>
<dbReference type="Proteomes" id="UP000182508">
    <property type="component" value="Unassembled WGS sequence"/>
</dbReference>
<dbReference type="InterPro" id="IPR053150">
    <property type="entry name" value="Teicoplanin_resist-assoc"/>
</dbReference>
<keyword evidence="1" id="KW-0472">Membrane</keyword>
<feature type="transmembrane region" description="Helical" evidence="1">
    <location>
        <begin position="77"/>
        <end position="102"/>
    </location>
</feature>
<keyword evidence="1" id="KW-0812">Transmembrane</keyword>
<accession>A0A1G6AXH7</accession>
<sequence>MSHFLDDKAELTSLGRKVTWTLVGLYALAICYMCFGPQHTVDGIETPNIIYWGRLRLLLVPFNTLLSFGQLEGGLEIFWVIGQNLLNILLLFPLLLGMLALYPDLRSWKKIIWTAFRLSLFIECTQLILDFLFDANRVFEVDDLWTNSLGGALAFITYRFLQEKFKKK</sequence>
<keyword evidence="4" id="KW-1185">Reference proteome</keyword>
<feature type="domain" description="VanZ-like" evidence="2">
    <location>
        <begin position="25"/>
        <end position="161"/>
    </location>
</feature>
<dbReference type="STRING" id="439219.SAMN02910293_00671"/>
<evidence type="ECO:0000256" key="1">
    <source>
        <dbReference type="SAM" id="Phobius"/>
    </source>
</evidence>